<comment type="similarity">
    <text evidence="5">Belongs to the creatininase superfamily.</text>
</comment>
<keyword evidence="4" id="KW-0862">Zinc</keyword>
<dbReference type="SUPFAM" id="SSF102215">
    <property type="entry name" value="Creatininase"/>
    <property type="match status" value="1"/>
</dbReference>
<dbReference type="InParanoid" id="A0A212RUN9"/>
<evidence type="ECO:0000256" key="3">
    <source>
        <dbReference type="ARBA" id="ARBA00022801"/>
    </source>
</evidence>
<dbReference type="GO" id="GO:0046872">
    <property type="term" value="F:metal ion binding"/>
    <property type="evidence" value="ECO:0007669"/>
    <property type="project" value="UniProtKB-KW"/>
</dbReference>
<dbReference type="RefSeq" id="WP_088572524.1">
    <property type="nucleotide sequence ID" value="NZ_FYEK01000078.1"/>
</dbReference>
<dbReference type="GO" id="GO:0016811">
    <property type="term" value="F:hydrolase activity, acting on carbon-nitrogen (but not peptide) bonds, in linear amides"/>
    <property type="evidence" value="ECO:0007669"/>
    <property type="project" value="TreeGrafter"/>
</dbReference>
<comment type="cofactor">
    <cofactor evidence="1">
        <name>Zn(2+)</name>
        <dbReference type="ChEBI" id="CHEBI:29105"/>
    </cofactor>
</comment>
<dbReference type="InterPro" id="IPR024087">
    <property type="entry name" value="Creatininase-like_sf"/>
</dbReference>
<dbReference type="OrthoDB" id="9801445at2"/>
<dbReference type="GO" id="GO:0009231">
    <property type="term" value="P:riboflavin biosynthetic process"/>
    <property type="evidence" value="ECO:0007669"/>
    <property type="project" value="TreeGrafter"/>
</dbReference>
<protein>
    <submittedName>
        <fullName evidence="6">Creatinine amidohydrolase</fullName>
    </submittedName>
</protein>
<reference evidence="7" key="1">
    <citation type="submission" date="2017-06" db="EMBL/GenBank/DDBJ databases">
        <authorList>
            <person name="Varghese N."/>
            <person name="Submissions S."/>
        </authorList>
    </citation>
    <scope>NUCLEOTIDE SEQUENCE [LARGE SCALE GENOMIC DNA]</scope>
    <source>
        <strain evidence="7">JAD2</strain>
    </source>
</reference>
<dbReference type="PANTHER" id="PTHR35005:SF1">
    <property type="entry name" value="2-AMINO-5-FORMYLAMINO-6-RIBOSYLAMINOPYRIMIDIN-4(3H)-ONE 5'-MONOPHOSPHATE DEFORMYLASE"/>
    <property type="match status" value="1"/>
</dbReference>
<dbReference type="Gene3D" id="3.40.50.10310">
    <property type="entry name" value="Creatininase"/>
    <property type="match status" value="1"/>
</dbReference>
<name>A0A212RUN9_9CHLR</name>
<organism evidence="6 7">
    <name type="scientific">Thermoflexus hugenholtzii JAD2</name>
    <dbReference type="NCBI Taxonomy" id="877466"/>
    <lineage>
        <taxon>Bacteria</taxon>
        <taxon>Bacillati</taxon>
        <taxon>Chloroflexota</taxon>
        <taxon>Thermoflexia</taxon>
        <taxon>Thermoflexales</taxon>
        <taxon>Thermoflexaceae</taxon>
        <taxon>Thermoflexus</taxon>
    </lineage>
</organism>
<evidence type="ECO:0000256" key="4">
    <source>
        <dbReference type="ARBA" id="ARBA00022833"/>
    </source>
</evidence>
<evidence type="ECO:0000256" key="1">
    <source>
        <dbReference type="ARBA" id="ARBA00001947"/>
    </source>
</evidence>
<evidence type="ECO:0000313" key="7">
    <source>
        <dbReference type="Proteomes" id="UP000197025"/>
    </source>
</evidence>
<dbReference type="Proteomes" id="UP000197025">
    <property type="component" value="Unassembled WGS sequence"/>
</dbReference>
<dbReference type="PANTHER" id="PTHR35005">
    <property type="entry name" value="3-DEHYDRO-SCYLLO-INOSOSE HYDROLASE"/>
    <property type="match status" value="1"/>
</dbReference>
<dbReference type="AlphaFoldDB" id="A0A212RUN9"/>
<evidence type="ECO:0000256" key="2">
    <source>
        <dbReference type="ARBA" id="ARBA00022723"/>
    </source>
</evidence>
<keyword evidence="7" id="KW-1185">Reference proteome</keyword>
<evidence type="ECO:0000256" key="5">
    <source>
        <dbReference type="ARBA" id="ARBA00024029"/>
    </source>
</evidence>
<dbReference type="Pfam" id="PF02633">
    <property type="entry name" value="Creatininase"/>
    <property type="match status" value="1"/>
</dbReference>
<evidence type="ECO:0000313" key="6">
    <source>
        <dbReference type="EMBL" id="SNB76291.1"/>
    </source>
</evidence>
<sequence length="245" mass="26373">MSLVRYEHLNGEEARQILTARRLAILPIGALEAHGPHLPVGTDNLLAQAIAERVAEQVGGVLLPLLPYGQVWSLQDFPGSLSISNEVLSGLLVDLGLSLQRQGAAILAVINGHIGNGAALQAAARRLHALQGPVMYVFTYPGLGEAATRICTSRPLPGGYFHADEIETSMVLYVAPEHVRLDRMIREEPRLPPDFPYRPVPWTEITRTGVLGDPTLATAEKGAALIEAIVAQIVSVLRLALQRLG</sequence>
<gene>
    <name evidence="6" type="ORF">SAMN02746019_00028490</name>
</gene>
<keyword evidence="2" id="KW-0479">Metal-binding</keyword>
<proteinExistence type="inferred from homology"/>
<keyword evidence="3 6" id="KW-0378">Hydrolase</keyword>
<accession>A0A212RUN9</accession>
<dbReference type="InterPro" id="IPR003785">
    <property type="entry name" value="Creatininase/forma_Hydrolase"/>
</dbReference>
<dbReference type="EMBL" id="FYEK01000078">
    <property type="protein sequence ID" value="SNB76291.1"/>
    <property type="molecule type" value="Genomic_DNA"/>
</dbReference>